<name>A0A4R6IGX6_9MOLU</name>
<dbReference type="RefSeq" id="WP_166623163.1">
    <property type="nucleotide sequence ID" value="NZ_NNCE01000001.1"/>
</dbReference>
<dbReference type="Proteomes" id="UP000295518">
    <property type="component" value="Unassembled WGS sequence"/>
</dbReference>
<organism evidence="1 2">
    <name type="scientific">Mycoplasma testudineum</name>
    <dbReference type="NCBI Taxonomy" id="244584"/>
    <lineage>
        <taxon>Bacteria</taxon>
        <taxon>Bacillati</taxon>
        <taxon>Mycoplasmatota</taxon>
        <taxon>Mollicutes</taxon>
        <taxon>Mycoplasmataceae</taxon>
        <taxon>Mycoplasma</taxon>
    </lineage>
</organism>
<proteinExistence type="predicted"/>
<protein>
    <submittedName>
        <fullName evidence="1">Uncharacterized protein</fullName>
    </submittedName>
</protein>
<reference evidence="1 2" key="1">
    <citation type="submission" date="2019-03" db="EMBL/GenBank/DDBJ databases">
        <title>Genomic Encyclopedia of Archaeal and Bacterial Type Strains, Phase II (KMG-II): from individual species to whole genera.</title>
        <authorList>
            <person name="Goeker M."/>
        </authorList>
    </citation>
    <scope>NUCLEOTIDE SEQUENCE [LARGE SCALE GENOMIC DNA]</scope>
    <source>
        <strain evidence="1 2">ATCC 700618</strain>
    </source>
</reference>
<sequence length="49" mass="5273">MKLIIIDGISANVVISVTKLLVKISIDNATIANTPKTINIIHCAFIIIL</sequence>
<evidence type="ECO:0000313" key="1">
    <source>
        <dbReference type="EMBL" id="TDO21061.1"/>
    </source>
</evidence>
<dbReference type="AlphaFoldDB" id="A0A4R6IGX6"/>
<accession>A0A4R6IGX6</accession>
<evidence type="ECO:0000313" key="2">
    <source>
        <dbReference type="Proteomes" id="UP000295518"/>
    </source>
</evidence>
<dbReference type="EMBL" id="SNWN01000009">
    <property type="protein sequence ID" value="TDO21061.1"/>
    <property type="molecule type" value="Genomic_DNA"/>
</dbReference>
<keyword evidence="2" id="KW-1185">Reference proteome</keyword>
<gene>
    <name evidence="1" type="ORF">EI74_0080</name>
</gene>
<comment type="caution">
    <text evidence="1">The sequence shown here is derived from an EMBL/GenBank/DDBJ whole genome shotgun (WGS) entry which is preliminary data.</text>
</comment>